<evidence type="ECO:0000313" key="3">
    <source>
        <dbReference type="Proteomes" id="UP001629058"/>
    </source>
</evidence>
<keyword evidence="1" id="KW-1133">Transmembrane helix</keyword>
<sequence length="183" mass="20905">MKIKDLLRIIFRIFGLYSVINLSFIFLPEQITTAYLSSSGTFLPFDSDNAIIQTWIYFIVIVLLITAVSYLLIINPDIIINKLKPKSFLEEMISFDKLNSESLLQIAILSIGILVLFASIPNLINKLFLLFKLKSMNEHLDDNFNTVGLNSEIITESVKVLLGLIFIIFQNQIGKVLYRQNVK</sequence>
<reference evidence="2 3" key="1">
    <citation type="submission" date="2024-06" db="EMBL/GenBank/DDBJ databases">
        <authorList>
            <person name="Kaempfer P."/>
            <person name="Viver T."/>
        </authorList>
    </citation>
    <scope>NUCLEOTIDE SEQUENCE [LARGE SCALE GENOMIC DNA]</scope>
    <source>
        <strain evidence="2 3">ST-37</strain>
    </source>
</reference>
<keyword evidence="3" id="KW-1185">Reference proteome</keyword>
<name>A0ABW8Y4P6_9FLAO</name>
<proteinExistence type="predicted"/>
<protein>
    <recommendedName>
        <fullName evidence="4">DUF4149 domain-containing protein</fullName>
    </recommendedName>
</protein>
<accession>A0ABW8Y4P6</accession>
<organism evidence="2 3">
    <name type="scientific">Chryseobacterium terrae</name>
    <dbReference type="NCBI Taxonomy" id="3163299"/>
    <lineage>
        <taxon>Bacteria</taxon>
        <taxon>Pseudomonadati</taxon>
        <taxon>Bacteroidota</taxon>
        <taxon>Flavobacteriia</taxon>
        <taxon>Flavobacteriales</taxon>
        <taxon>Weeksellaceae</taxon>
        <taxon>Chryseobacterium group</taxon>
        <taxon>Chryseobacterium</taxon>
    </lineage>
</organism>
<dbReference type="EMBL" id="JBELPY010000005">
    <property type="protein sequence ID" value="MFL9834350.1"/>
    <property type="molecule type" value="Genomic_DNA"/>
</dbReference>
<feature type="transmembrane region" description="Helical" evidence="1">
    <location>
        <begin position="55"/>
        <end position="74"/>
    </location>
</feature>
<evidence type="ECO:0000313" key="2">
    <source>
        <dbReference type="EMBL" id="MFL9834350.1"/>
    </source>
</evidence>
<dbReference type="Proteomes" id="UP001629058">
    <property type="component" value="Unassembled WGS sequence"/>
</dbReference>
<gene>
    <name evidence="2" type="ORF">ABS765_09965</name>
</gene>
<dbReference type="RefSeq" id="WP_408090096.1">
    <property type="nucleotide sequence ID" value="NZ_JBELPY010000005.1"/>
</dbReference>
<feature type="transmembrane region" description="Helical" evidence="1">
    <location>
        <begin position="9"/>
        <end position="27"/>
    </location>
</feature>
<comment type="caution">
    <text evidence="2">The sequence shown here is derived from an EMBL/GenBank/DDBJ whole genome shotgun (WGS) entry which is preliminary data.</text>
</comment>
<evidence type="ECO:0000256" key="1">
    <source>
        <dbReference type="SAM" id="Phobius"/>
    </source>
</evidence>
<feature type="transmembrane region" description="Helical" evidence="1">
    <location>
        <begin position="102"/>
        <end position="124"/>
    </location>
</feature>
<keyword evidence="1" id="KW-0812">Transmembrane</keyword>
<keyword evidence="1" id="KW-0472">Membrane</keyword>
<evidence type="ECO:0008006" key="4">
    <source>
        <dbReference type="Google" id="ProtNLM"/>
    </source>
</evidence>